<organism evidence="2 3">
    <name type="scientific">Brachybacterium fresconis</name>
    <dbReference type="NCBI Taxonomy" id="173363"/>
    <lineage>
        <taxon>Bacteria</taxon>
        <taxon>Bacillati</taxon>
        <taxon>Actinomycetota</taxon>
        <taxon>Actinomycetes</taxon>
        <taxon>Micrococcales</taxon>
        <taxon>Dermabacteraceae</taxon>
        <taxon>Brachybacterium</taxon>
    </lineage>
</organism>
<dbReference type="Pfam" id="PF02811">
    <property type="entry name" value="PHP"/>
    <property type="match status" value="1"/>
</dbReference>
<feature type="domain" description="Polymerase/histidinol phosphatase N-terminal" evidence="1">
    <location>
        <begin position="5"/>
        <end position="70"/>
    </location>
</feature>
<gene>
    <name evidence="2" type="ORF">JOF44_003772</name>
</gene>
<dbReference type="InterPro" id="IPR052018">
    <property type="entry name" value="PHP_domain"/>
</dbReference>
<dbReference type="PANTHER" id="PTHR42924:SF3">
    <property type="entry name" value="POLYMERASE_HISTIDINOL PHOSPHATASE N-TERMINAL DOMAIN-CONTAINING PROTEIN"/>
    <property type="match status" value="1"/>
</dbReference>
<dbReference type="SMART" id="SM00481">
    <property type="entry name" value="POLIIIAc"/>
    <property type="match status" value="1"/>
</dbReference>
<dbReference type="Proteomes" id="UP000698222">
    <property type="component" value="Unassembled WGS sequence"/>
</dbReference>
<evidence type="ECO:0000313" key="3">
    <source>
        <dbReference type="Proteomes" id="UP000698222"/>
    </source>
</evidence>
<dbReference type="SUPFAM" id="SSF89550">
    <property type="entry name" value="PHP domain-like"/>
    <property type="match status" value="1"/>
</dbReference>
<dbReference type="CDD" id="cd07438">
    <property type="entry name" value="PHP_HisPPase_AMP"/>
    <property type="match status" value="1"/>
</dbReference>
<protein>
    <submittedName>
        <fullName evidence="2">Metal-dependent phosphoesterase TrpH</fullName>
    </submittedName>
</protein>
<accession>A0ABS4YQ32</accession>
<dbReference type="InterPro" id="IPR016195">
    <property type="entry name" value="Pol/histidinol_Pase-like"/>
</dbReference>
<dbReference type="RefSeq" id="WP_209895112.1">
    <property type="nucleotide sequence ID" value="NZ_BAAAJV010000008.1"/>
</dbReference>
<dbReference type="EMBL" id="JAGIOC010000001">
    <property type="protein sequence ID" value="MBP2410869.1"/>
    <property type="molecule type" value="Genomic_DNA"/>
</dbReference>
<evidence type="ECO:0000313" key="2">
    <source>
        <dbReference type="EMBL" id="MBP2410869.1"/>
    </source>
</evidence>
<dbReference type="InterPro" id="IPR003141">
    <property type="entry name" value="Pol/His_phosphatase_N"/>
</dbReference>
<evidence type="ECO:0000259" key="1">
    <source>
        <dbReference type="SMART" id="SM00481"/>
    </source>
</evidence>
<name>A0ABS4YQ32_9MICO</name>
<sequence length="286" mass="30635">MSERIDLHTHSSWSDGTCGVDELLRRARRAQLDVLALTDHDTIDGWAELPQAVAATGVAVVPGIEVSAEHESLSVHVLALLVEPDADSELAREMARARCSRVERARSMVQLIAADHPITWEDVRAQAAGETTVIGRPHIADALVARGAIPDRSAAFQEILSPSGPYYVPYYAPGPVQAVRAIREAGGVAIVAHPGSVTRDADLPVDLLEEMVGAGLAGIEVEHREHDEAERARLRDFATAHDLLITGGSDYHGAGKPNRLGENLTQPDVLAAITHRATSSTEVIHP</sequence>
<comment type="caution">
    <text evidence="2">The sequence shown here is derived from an EMBL/GenBank/DDBJ whole genome shotgun (WGS) entry which is preliminary data.</text>
</comment>
<keyword evidence="3" id="KW-1185">Reference proteome</keyword>
<dbReference type="PANTHER" id="PTHR42924">
    <property type="entry name" value="EXONUCLEASE"/>
    <property type="match status" value="1"/>
</dbReference>
<proteinExistence type="predicted"/>
<dbReference type="Gene3D" id="1.10.150.650">
    <property type="match status" value="1"/>
</dbReference>
<reference evidence="2 3" key="1">
    <citation type="submission" date="2021-03" db="EMBL/GenBank/DDBJ databases">
        <title>Sequencing the genomes of 1000 actinobacteria strains.</title>
        <authorList>
            <person name="Klenk H.-P."/>
        </authorList>
    </citation>
    <scope>NUCLEOTIDE SEQUENCE [LARGE SCALE GENOMIC DNA]</scope>
    <source>
        <strain evidence="2 3">DSM 14564</strain>
    </source>
</reference>
<dbReference type="InterPro" id="IPR004013">
    <property type="entry name" value="PHP_dom"/>
</dbReference>
<dbReference type="Gene3D" id="3.20.20.140">
    <property type="entry name" value="Metal-dependent hydrolases"/>
    <property type="match status" value="1"/>
</dbReference>